<evidence type="ECO:0000313" key="1">
    <source>
        <dbReference type="EMBL" id="TNV73021.1"/>
    </source>
</evidence>
<keyword evidence="2" id="KW-1185">Reference proteome</keyword>
<dbReference type="EMBL" id="RRYP01020151">
    <property type="protein sequence ID" value="TNV73021.1"/>
    <property type="molecule type" value="Genomic_DNA"/>
</dbReference>
<protein>
    <submittedName>
        <fullName evidence="1">Uncharacterized protein</fullName>
    </submittedName>
</protein>
<dbReference type="Proteomes" id="UP000785679">
    <property type="component" value="Unassembled WGS sequence"/>
</dbReference>
<evidence type="ECO:0000313" key="2">
    <source>
        <dbReference type="Proteomes" id="UP000785679"/>
    </source>
</evidence>
<name>A0A8J8NDJ3_HALGN</name>
<dbReference type="AlphaFoldDB" id="A0A8J8NDJ3"/>
<sequence>MNKAFRSASMLQNAAATRSFFQFNYPHSFMGVNNALNNTPKNDQYPHIQREFKQGEHAPDAHVNQRKFPDWYKPYNANYTSEGYFLLGLGGLALFGYSYTNDIKEQKGRKQRKVFDLGDLTSMKLAKQLHAKARVEAGDPEYTKFLVAKPKAHGHH</sequence>
<comment type="caution">
    <text evidence="1">The sequence shown here is derived from an EMBL/GenBank/DDBJ whole genome shotgun (WGS) entry which is preliminary data.</text>
</comment>
<reference evidence="1" key="1">
    <citation type="submission" date="2019-06" db="EMBL/GenBank/DDBJ databases">
        <authorList>
            <person name="Zheng W."/>
        </authorList>
    </citation>
    <scope>NUCLEOTIDE SEQUENCE</scope>
    <source>
        <strain evidence="1">QDHG01</strain>
    </source>
</reference>
<dbReference type="OrthoDB" id="10413573at2759"/>
<proteinExistence type="predicted"/>
<accession>A0A8J8NDJ3</accession>
<organism evidence="1 2">
    <name type="scientific">Halteria grandinella</name>
    <dbReference type="NCBI Taxonomy" id="5974"/>
    <lineage>
        <taxon>Eukaryota</taxon>
        <taxon>Sar</taxon>
        <taxon>Alveolata</taxon>
        <taxon>Ciliophora</taxon>
        <taxon>Intramacronucleata</taxon>
        <taxon>Spirotrichea</taxon>
        <taxon>Stichotrichia</taxon>
        <taxon>Sporadotrichida</taxon>
        <taxon>Halteriidae</taxon>
        <taxon>Halteria</taxon>
    </lineage>
</organism>
<gene>
    <name evidence="1" type="ORF">FGO68_gene17070</name>
</gene>